<name>A0A928DR07_9BACT</name>
<gene>
    <name evidence="2" type="ORF">E7027_05510</name>
</gene>
<sequence>MTVSMQLTKRIYQGNGITRRWDVDFPLVSSQDVRIRIVSPEGTETEVSGDFSLDLLTRTLTYPTLESGKEPLQSGWRLTVFRQTPLTQEIDLIRQGELDAEVLEEGYDKLTLMVQELNEKVNRSIKYPISTQEQNLDTEHFLNNILRAKEGALSAAEQAVSSAEEARKSAANAQDTIAQVEVQISEAALQGKQTVLQAGQEAQERISALGEEAKKSAQEAKQYAEKTVAKCIGEVFYSQSSSEQDNPGALPLFTGETVSSAETLYPDFYRWLTQHPELQTTPEAYEQALNTFGECPYYVLAEGSLRLPKLAHFIKMANTAEGIGQSSAGLPNITGSFSPGSGTGFSSNFARDGAFTSGGASHGNKLNGTNGEGDSVGFDASMSNPIYGSSSTVTPAHTTLYPWVVAYHAGQEMYATQAEKWNELLNLKADISLENLSAEGAEQAAALSMPGERFEGLNLLESASTYTAPACGYFQLTIQAVAAGEYIRLQNNTAGGISAGMSAASGGVLLSAYVPAQEGDSVSVYYTAGGVIHAFRFVYARGSQRV</sequence>
<evidence type="ECO:0000256" key="1">
    <source>
        <dbReference type="SAM" id="Coils"/>
    </source>
</evidence>
<organism evidence="2 3">
    <name type="scientific">Candidatus Avelusimicrobium gallicola</name>
    <dbReference type="NCBI Taxonomy" id="2562704"/>
    <lineage>
        <taxon>Bacteria</taxon>
        <taxon>Pseudomonadati</taxon>
        <taxon>Elusimicrobiota</taxon>
        <taxon>Elusimicrobia</taxon>
        <taxon>Elusimicrobiales</taxon>
        <taxon>Elusimicrobiaceae</taxon>
        <taxon>Candidatus Avelusimicrobium</taxon>
    </lineage>
</organism>
<dbReference type="Proteomes" id="UP000725649">
    <property type="component" value="Unassembled WGS sequence"/>
</dbReference>
<evidence type="ECO:0000313" key="2">
    <source>
        <dbReference type="EMBL" id="MBE6421566.1"/>
    </source>
</evidence>
<feature type="coiled-coil region" evidence="1">
    <location>
        <begin position="146"/>
        <end position="226"/>
    </location>
</feature>
<comment type="caution">
    <text evidence="2">The sequence shown here is derived from an EMBL/GenBank/DDBJ whole genome shotgun (WGS) entry which is preliminary data.</text>
</comment>
<dbReference type="AlphaFoldDB" id="A0A928DR07"/>
<evidence type="ECO:0000313" key="3">
    <source>
        <dbReference type="Proteomes" id="UP000725649"/>
    </source>
</evidence>
<protein>
    <submittedName>
        <fullName evidence="2">Uncharacterized protein</fullName>
    </submittedName>
</protein>
<accession>A0A928DR07</accession>
<reference evidence="2" key="1">
    <citation type="submission" date="2019-04" db="EMBL/GenBank/DDBJ databases">
        <title>Evolution of Biomass-Degrading Anaerobic Consortia Revealed by Metagenomics.</title>
        <authorList>
            <person name="Peng X."/>
        </authorList>
    </citation>
    <scope>NUCLEOTIDE SEQUENCE</scope>
    <source>
        <strain evidence="2">SIG66</strain>
    </source>
</reference>
<proteinExistence type="predicted"/>
<keyword evidence="1" id="KW-0175">Coiled coil</keyword>
<dbReference type="EMBL" id="SUVG01000006">
    <property type="protein sequence ID" value="MBE6421566.1"/>
    <property type="molecule type" value="Genomic_DNA"/>
</dbReference>